<sequence>MSGDDRKPINTADDRERRVAVMAGGPAMMSTPSTMLRPPPPPAPPSWPTPPAQPASLAAQPSRVAARVRGGMRHPTYLPIALFAITLLLIVMHQGRLVEFFYPAASFLIALRFYRRSPAHYLGFVCWLFFLSPEVRRLADFVSGSFNPKSPVMIAPMLAVALSGCALITNFRALGQRRTMPLMLIVLALFYSYLVGMVQVGPAAATFTLVNWLFPVLVAFRLVVTWQDYPDYHRVLLKTFVYGGLVMGLYGVIEYLSPPPWDVFWLIASQMESEGHPVPFGMRVSSTMNSSGPFSQTIMAVLLMSLAARGRMRVATGLVGIPALMFTSVRSAWGGLAIGLVYPLTMLDGRSRIRLIGGVLGFAMLCAPLAMVDQVSDNFMQRFNTIQDLGHDNSYQVRAELYKQFMSVALTDIAGQGLGMTGLGTKLSSDDSLQLTVVFDSGLLEVPFVMGWPGTLLYTTGIVMLLWRAFRASRQRARDRFAISGVGVAIAMFAMMVFVNTLIGLPGMFFFVGVILPVIGLRHAREAHAAAPAASVRRAEGGR</sequence>
<feature type="transmembrane region" description="Helical" evidence="2">
    <location>
        <begin position="151"/>
        <end position="169"/>
    </location>
</feature>
<feature type="transmembrane region" description="Helical" evidence="2">
    <location>
        <begin position="449"/>
        <end position="469"/>
    </location>
</feature>
<evidence type="ECO:0000256" key="2">
    <source>
        <dbReference type="SAM" id="Phobius"/>
    </source>
</evidence>
<name>A0ABQ1LRC2_9BURK</name>
<feature type="region of interest" description="Disordered" evidence="1">
    <location>
        <begin position="1"/>
        <end position="58"/>
    </location>
</feature>
<feature type="transmembrane region" description="Helical" evidence="2">
    <location>
        <begin position="481"/>
        <end position="499"/>
    </location>
</feature>
<keyword evidence="2" id="KW-1133">Transmembrane helix</keyword>
<dbReference type="PANTHER" id="PTHR37422:SF23">
    <property type="entry name" value="TEICHURONIC ACID BIOSYNTHESIS PROTEIN TUAE"/>
    <property type="match status" value="1"/>
</dbReference>
<dbReference type="PANTHER" id="PTHR37422">
    <property type="entry name" value="TEICHURONIC ACID BIOSYNTHESIS PROTEIN TUAE"/>
    <property type="match status" value="1"/>
</dbReference>
<feature type="transmembrane region" description="Helical" evidence="2">
    <location>
        <begin position="235"/>
        <end position="253"/>
    </location>
</feature>
<feature type="transmembrane region" description="Helical" evidence="2">
    <location>
        <begin position="353"/>
        <end position="372"/>
    </location>
</feature>
<feature type="transmembrane region" description="Helical" evidence="2">
    <location>
        <begin position="204"/>
        <end position="223"/>
    </location>
</feature>
<gene>
    <name evidence="3" type="ORF">GCM10011400_14320</name>
</gene>
<evidence type="ECO:0000313" key="3">
    <source>
        <dbReference type="EMBL" id="GGC28756.1"/>
    </source>
</evidence>
<keyword evidence="2" id="KW-0812">Transmembrane</keyword>
<feature type="transmembrane region" description="Helical" evidence="2">
    <location>
        <begin position="314"/>
        <end position="341"/>
    </location>
</feature>
<feature type="transmembrane region" description="Helical" evidence="2">
    <location>
        <begin position="181"/>
        <end position="198"/>
    </location>
</feature>
<comment type="caution">
    <text evidence="3">The sequence shown here is derived from an EMBL/GenBank/DDBJ whole genome shotgun (WGS) entry which is preliminary data.</text>
</comment>
<feature type="compositionally biased region" description="Basic and acidic residues" evidence="1">
    <location>
        <begin position="1"/>
        <end position="19"/>
    </location>
</feature>
<evidence type="ECO:0000256" key="1">
    <source>
        <dbReference type="SAM" id="MobiDB-lite"/>
    </source>
</evidence>
<reference evidence="4" key="1">
    <citation type="journal article" date="2019" name="Int. J. Syst. Evol. Microbiol.">
        <title>The Global Catalogue of Microorganisms (GCM) 10K type strain sequencing project: providing services to taxonomists for standard genome sequencing and annotation.</title>
        <authorList>
            <consortium name="The Broad Institute Genomics Platform"/>
            <consortium name="The Broad Institute Genome Sequencing Center for Infectious Disease"/>
            <person name="Wu L."/>
            <person name="Ma J."/>
        </authorList>
    </citation>
    <scope>NUCLEOTIDE SEQUENCE [LARGE SCALE GENOMIC DNA]</scope>
    <source>
        <strain evidence="4">CGMCC 1.15103</strain>
    </source>
</reference>
<dbReference type="EMBL" id="BMHL01000002">
    <property type="protein sequence ID" value="GGC28756.1"/>
    <property type="molecule type" value="Genomic_DNA"/>
</dbReference>
<evidence type="ECO:0000313" key="4">
    <source>
        <dbReference type="Proteomes" id="UP000602004"/>
    </source>
</evidence>
<dbReference type="InterPro" id="IPR051533">
    <property type="entry name" value="WaaL-like"/>
</dbReference>
<feature type="transmembrane region" description="Helical" evidence="2">
    <location>
        <begin position="505"/>
        <end position="521"/>
    </location>
</feature>
<proteinExistence type="predicted"/>
<organism evidence="3 4">
    <name type="scientific">Paraburkholderia caffeinilytica</name>
    <dbReference type="NCBI Taxonomy" id="1761016"/>
    <lineage>
        <taxon>Bacteria</taxon>
        <taxon>Pseudomonadati</taxon>
        <taxon>Pseudomonadota</taxon>
        <taxon>Betaproteobacteria</taxon>
        <taxon>Burkholderiales</taxon>
        <taxon>Burkholderiaceae</taxon>
        <taxon>Paraburkholderia</taxon>
    </lineage>
</organism>
<keyword evidence="4" id="KW-1185">Reference proteome</keyword>
<evidence type="ECO:0008006" key="5">
    <source>
        <dbReference type="Google" id="ProtNLM"/>
    </source>
</evidence>
<keyword evidence="2" id="KW-0472">Membrane</keyword>
<protein>
    <recommendedName>
        <fullName evidence="5">Glucose-6-phosphate isomerase</fullName>
    </recommendedName>
</protein>
<dbReference type="Proteomes" id="UP000602004">
    <property type="component" value="Unassembled WGS sequence"/>
</dbReference>
<feature type="compositionally biased region" description="Pro residues" evidence="1">
    <location>
        <begin position="37"/>
        <end position="53"/>
    </location>
</feature>
<feature type="transmembrane region" description="Helical" evidence="2">
    <location>
        <begin position="76"/>
        <end position="92"/>
    </location>
</feature>
<accession>A0ABQ1LRC2</accession>